<feature type="transmembrane region" description="Helical" evidence="6">
    <location>
        <begin position="443"/>
        <end position="462"/>
    </location>
</feature>
<feature type="repeat" description="TPR" evidence="5">
    <location>
        <begin position="550"/>
        <end position="583"/>
    </location>
</feature>
<comment type="subcellular location">
    <subcellularLocation>
        <location evidence="1">Membrane</location>
        <topology evidence="1">Multi-pass membrane protein</topology>
    </subcellularLocation>
</comment>
<dbReference type="InterPro" id="IPR011990">
    <property type="entry name" value="TPR-like_helical_dom_sf"/>
</dbReference>
<dbReference type="GO" id="GO:0016020">
    <property type="term" value="C:membrane"/>
    <property type="evidence" value="ECO:0007669"/>
    <property type="project" value="UniProtKB-SubCell"/>
</dbReference>
<feature type="transmembrane region" description="Helical" evidence="6">
    <location>
        <begin position="199"/>
        <end position="215"/>
    </location>
</feature>
<accession>A0A1J5G1H9</accession>
<proteinExistence type="predicted"/>
<keyword evidence="4 6" id="KW-0472">Membrane</keyword>
<feature type="transmembrane region" description="Helical" evidence="6">
    <location>
        <begin position="7"/>
        <end position="29"/>
    </location>
</feature>
<keyword evidence="5" id="KW-0802">TPR repeat</keyword>
<feature type="domain" description="O-antigen ligase-related" evidence="7">
    <location>
        <begin position="205"/>
        <end position="361"/>
    </location>
</feature>
<evidence type="ECO:0000259" key="7">
    <source>
        <dbReference type="Pfam" id="PF04932"/>
    </source>
</evidence>
<feature type="transmembrane region" description="Helical" evidence="6">
    <location>
        <begin position="41"/>
        <end position="60"/>
    </location>
</feature>
<dbReference type="Pfam" id="PF04932">
    <property type="entry name" value="Wzy_C"/>
    <property type="match status" value="1"/>
</dbReference>
<evidence type="ECO:0000313" key="8">
    <source>
        <dbReference type="EMBL" id="OIP66115.1"/>
    </source>
</evidence>
<dbReference type="EMBL" id="MNYX01000022">
    <property type="protein sequence ID" value="OIP66115.1"/>
    <property type="molecule type" value="Genomic_DNA"/>
</dbReference>
<sequence>MNLHKILANAVVLTGFILVPFIPFVILSQTTFFPFIVGKNFAFRIVVEIMFSAWIVLAFIDPAYRPNRSWLLGALGAFLAIITFAAIFGENPTKSFWSNFERMEGVVTYFHLFAYFIVASTVLKVRDLWRPYLNFHLGVGVIMAIYALLQLPGSTVGFRVSASLGNSSYLGIYAYFNIFIAVFLMIRESITTTGERARIAIYSAIAILQAVVLYYTGTRGAVLGLIVGVGIATLLIAVLESQRKTLRKWAIGALITIAIIVGGFIAARDSAFVKETPLLARFSEISISNFSKNARVMVWGMAYEGFKERPILGWGMENYNYVFNKYYDPNMWGQEQWFDRAHNVFFDWLIAGGILGLLGYVSLFACAVYCIWRRADELSVVEKSVLTGLLGGYFFQNLFVFDNLTSLIYFGTILAYVDSMGHTQVESGALKVESKFKVGEEDLTIFVSVWAFILALVLVYTVNYNGYMQNTTLIRALSERSDKGAVHNLELIKKTIAYNSFGTAEAREQLASFSTGAFDSSKGISEMQKQFIDLAKSELEKQAEELPTDARYQLFAGSYLAKTGEIDKGIEYLKKALELSPTKQTILFELASAYYSKKDTVKSEEIFKRAFELAPEFETAEKYYLQILLINGKRKEAEKILKEYPIKDAVL</sequence>
<feature type="transmembrane region" description="Helical" evidence="6">
    <location>
        <begin position="246"/>
        <end position="267"/>
    </location>
</feature>
<feature type="transmembrane region" description="Helical" evidence="6">
    <location>
        <begin position="69"/>
        <end position="88"/>
    </location>
</feature>
<feature type="transmembrane region" description="Helical" evidence="6">
    <location>
        <begin position="169"/>
        <end position="187"/>
    </location>
</feature>
<feature type="transmembrane region" description="Helical" evidence="6">
    <location>
        <begin position="108"/>
        <end position="125"/>
    </location>
</feature>
<dbReference type="PROSITE" id="PS50005">
    <property type="entry name" value="TPR"/>
    <property type="match status" value="2"/>
</dbReference>
<comment type="caution">
    <text evidence="8">The sequence shown here is derived from an EMBL/GenBank/DDBJ whole genome shotgun (WGS) entry which is preliminary data.</text>
</comment>
<reference evidence="8 9" key="1">
    <citation type="journal article" date="2016" name="Environ. Microbiol.">
        <title>Genomic resolution of a cold subsurface aquifer community provides metabolic insights for novel microbes adapted to high CO concentrations.</title>
        <authorList>
            <person name="Probst A.J."/>
            <person name="Castelle C.J."/>
            <person name="Singh A."/>
            <person name="Brown C.T."/>
            <person name="Anantharaman K."/>
            <person name="Sharon I."/>
            <person name="Hug L.A."/>
            <person name="Burstein D."/>
            <person name="Emerson J.B."/>
            <person name="Thomas B.C."/>
            <person name="Banfield J.F."/>
        </authorList>
    </citation>
    <scope>NUCLEOTIDE SEQUENCE [LARGE SCALE GENOMIC DNA]</scope>
    <source>
        <strain evidence="8">CG2_30_43_9</strain>
    </source>
</reference>
<feature type="transmembrane region" description="Helical" evidence="6">
    <location>
        <begin position="132"/>
        <end position="149"/>
    </location>
</feature>
<evidence type="ECO:0000256" key="5">
    <source>
        <dbReference type="PROSITE-ProRule" id="PRU00339"/>
    </source>
</evidence>
<keyword evidence="3 6" id="KW-1133">Transmembrane helix</keyword>
<protein>
    <recommendedName>
        <fullName evidence="7">O-antigen ligase-related domain-containing protein</fullName>
    </recommendedName>
</protein>
<dbReference type="InterPro" id="IPR007016">
    <property type="entry name" value="O-antigen_ligase-rel_domated"/>
</dbReference>
<evidence type="ECO:0000256" key="2">
    <source>
        <dbReference type="ARBA" id="ARBA00022692"/>
    </source>
</evidence>
<feature type="transmembrane region" description="Helical" evidence="6">
    <location>
        <begin position="348"/>
        <end position="372"/>
    </location>
</feature>
<dbReference type="Gene3D" id="1.25.40.10">
    <property type="entry name" value="Tetratricopeptide repeat domain"/>
    <property type="match status" value="1"/>
</dbReference>
<evidence type="ECO:0000256" key="3">
    <source>
        <dbReference type="ARBA" id="ARBA00022989"/>
    </source>
</evidence>
<feature type="repeat" description="TPR" evidence="5">
    <location>
        <begin position="584"/>
        <end position="617"/>
    </location>
</feature>
<keyword evidence="2 6" id="KW-0812">Transmembrane</keyword>
<dbReference type="AlphaFoldDB" id="A0A1J5G1H9"/>
<dbReference type="Pfam" id="PF13181">
    <property type="entry name" value="TPR_8"/>
    <property type="match status" value="2"/>
</dbReference>
<feature type="transmembrane region" description="Helical" evidence="6">
    <location>
        <begin position="221"/>
        <end position="239"/>
    </location>
</feature>
<name>A0A1J5G1H9_9BACT</name>
<evidence type="ECO:0000313" key="9">
    <source>
        <dbReference type="Proteomes" id="UP000182059"/>
    </source>
</evidence>
<evidence type="ECO:0000256" key="6">
    <source>
        <dbReference type="SAM" id="Phobius"/>
    </source>
</evidence>
<dbReference type="SMART" id="SM00028">
    <property type="entry name" value="TPR"/>
    <property type="match status" value="2"/>
</dbReference>
<dbReference type="InterPro" id="IPR051533">
    <property type="entry name" value="WaaL-like"/>
</dbReference>
<evidence type="ECO:0000256" key="1">
    <source>
        <dbReference type="ARBA" id="ARBA00004141"/>
    </source>
</evidence>
<dbReference type="PANTHER" id="PTHR37422">
    <property type="entry name" value="TEICHURONIC ACID BIOSYNTHESIS PROTEIN TUAE"/>
    <property type="match status" value="1"/>
</dbReference>
<organism evidence="8 9">
    <name type="scientific">Candidatus Nomurabacteria bacterium CG2_30_43_9</name>
    <dbReference type="NCBI Taxonomy" id="1805283"/>
    <lineage>
        <taxon>Bacteria</taxon>
        <taxon>Candidatus Nomuraibacteriota</taxon>
    </lineage>
</organism>
<feature type="transmembrane region" description="Helical" evidence="6">
    <location>
        <begin position="393"/>
        <end position="417"/>
    </location>
</feature>
<dbReference type="PANTHER" id="PTHR37422:SF23">
    <property type="entry name" value="TEICHURONIC ACID BIOSYNTHESIS PROTEIN TUAE"/>
    <property type="match status" value="1"/>
</dbReference>
<gene>
    <name evidence="8" type="ORF">AUK15_00840</name>
</gene>
<evidence type="ECO:0000256" key="4">
    <source>
        <dbReference type="ARBA" id="ARBA00023136"/>
    </source>
</evidence>
<dbReference type="Proteomes" id="UP000182059">
    <property type="component" value="Unassembled WGS sequence"/>
</dbReference>
<dbReference type="InterPro" id="IPR019734">
    <property type="entry name" value="TPR_rpt"/>
</dbReference>
<dbReference type="SUPFAM" id="SSF48452">
    <property type="entry name" value="TPR-like"/>
    <property type="match status" value="1"/>
</dbReference>